<name>A0A2T0H099_ACTMO</name>
<evidence type="ECO:0000313" key="3">
    <source>
        <dbReference type="Proteomes" id="UP000239352"/>
    </source>
</evidence>
<gene>
    <name evidence="2" type="ORF">CEP50_02885</name>
</gene>
<sequence>MASAITDEMITALPAVTREIEQFAASEGWDRPARMFALVDTAELLEAEPNLADRLNQSSPLTPVAQDELPGQDLSEALAGISWPERVLGCALVQEILVLPPQAEQELPAEDSAARATAAEHPERREARLVAAVLRSGTQTCVLRLRQNSPTDPTAEGFDGDPDAEEGELVEDSALAPNLLNALHATFED</sequence>
<accession>A0A2T0H099</accession>
<dbReference type="EMBL" id="PVSR01000002">
    <property type="protein sequence ID" value="PRW64785.1"/>
    <property type="molecule type" value="Genomic_DNA"/>
</dbReference>
<feature type="region of interest" description="Disordered" evidence="1">
    <location>
        <begin position="146"/>
        <end position="167"/>
    </location>
</feature>
<dbReference type="InParanoid" id="A0A2T0H099"/>
<comment type="caution">
    <text evidence="2">The sequence shown here is derived from an EMBL/GenBank/DDBJ whole genome shotgun (WGS) entry which is preliminary data.</text>
</comment>
<dbReference type="Proteomes" id="UP000239352">
    <property type="component" value="Unassembled WGS sequence"/>
</dbReference>
<evidence type="ECO:0000256" key="1">
    <source>
        <dbReference type="SAM" id="MobiDB-lite"/>
    </source>
</evidence>
<organism evidence="2 3">
    <name type="scientific">Actinopolyspora mortivallis</name>
    <dbReference type="NCBI Taxonomy" id="33906"/>
    <lineage>
        <taxon>Bacteria</taxon>
        <taxon>Bacillati</taxon>
        <taxon>Actinomycetota</taxon>
        <taxon>Actinomycetes</taxon>
        <taxon>Actinopolysporales</taxon>
        <taxon>Actinopolysporaceae</taxon>
        <taxon>Actinopolyspora</taxon>
    </lineage>
</organism>
<dbReference type="STRING" id="1050202.GCA_000384035_00705"/>
<dbReference type="RefSeq" id="WP_106112358.1">
    <property type="nucleotide sequence ID" value="NZ_PVSR01000002.1"/>
</dbReference>
<feature type="compositionally biased region" description="Acidic residues" evidence="1">
    <location>
        <begin position="158"/>
        <end position="167"/>
    </location>
</feature>
<dbReference type="NCBIfam" id="NF040618">
    <property type="entry name" value="PPA1309_fam"/>
    <property type="match status" value="1"/>
</dbReference>
<keyword evidence="3" id="KW-1185">Reference proteome</keyword>
<dbReference type="AlphaFoldDB" id="A0A2T0H099"/>
<evidence type="ECO:0000313" key="2">
    <source>
        <dbReference type="EMBL" id="PRW64785.1"/>
    </source>
</evidence>
<reference evidence="2 3" key="1">
    <citation type="submission" date="2018-03" db="EMBL/GenBank/DDBJ databases">
        <title>Actinopolyspora mortivallis from Sahara, screening for active biomolecules.</title>
        <authorList>
            <person name="Selama O."/>
            <person name="Wellington E.M.H."/>
            <person name="Hacene H."/>
        </authorList>
    </citation>
    <scope>NUCLEOTIDE SEQUENCE [LARGE SCALE GENOMIC DNA]</scope>
    <source>
        <strain evidence="2 3">M5A</strain>
    </source>
</reference>
<dbReference type="InterPro" id="IPR047681">
    <property type="entry name" value="PPA1309-like"/>
</dbReference>
<protein>
    <submittedName>
        <fullName evidence="2">Uncharacterized protein</fullName>
    </submittedName>
</protein>
<proteinExistence type="predicted"/>